<accession>A0A162VBT7</accession>
<dbReference type="Proteomes" id="UP000077315">
    <property type="component" value="Unassembled WGS sequence"/>
</dbReference>
<keyword evidence="1" id="KW-0472">Membrane</keyword>
<dbReference type="GeneID" id="29003763"/>
<dbReference type="RefSeq" id="XP_018299593.1">
    <property type="nucleotide sequence ID" value="XM_018442857.1"/>
</dbReference>
<sequence length="100" mass="11751">MFHFTLSVIVIKYLVTSYVLSDLKVRTQLVILSLSIVWLFFSMGNPLRASTAWFYKIAIFDRDIKVLAESTLKIYLKVREKINCWAGSFFYVKVTIFDLR</sequence>
<keyword evidence="3" id="KW-1185">Reference proteome</keyword>
<dbReference type="InParanoid" id="A0A162VBT7"/>
<dbReference type="EMBL" id="KV440971">
    <property type="protein sequence ID" value="OAD81553.1"/>
    <property type="molecule type" value="Genomic_DNA"/>
</dbReference>
<organism evidence="2 3">
    <name type="scientific">Phycomyces blakesleeanus (strain ATCC 8743b / DSM 1359 / FGSC 10004 / NBRC 33097 / NRRL 1555)</name>
    <dbReference type="NCBI Taxonomy" id="763407"/>
    <lineage>
        <taxon>Eukaryota</taxon>
        <taxon>Fungi</taxon>
        <taxon>Fungi incertae sedis</taxon>
        <taxon>Mucoromycota</taxon>
        <taxon>Mucoromycotina</taxon>
        <taxon>Mucoromycetes</taxon>
        <taxon>Mucorales</taxon>
        <taxon>Phycomycetaceae</taxon>
        <taxon>Phycomyces</taxon>
    </lineage>
</organism>
<name>A0A162VBT7_PHYB8</name>
<evidence type="ECO:0000313" key="3">
    <source>
        <dbReference type="Proteomes" id="UP000077315"/>
    </source>
</evidence>
<evidence type="ECO:0000256" key="1">
    <source>
        <dbReference type="SAM" id="Phobius"/>
    </source>
</evidence>
<evidence type="ECO:0000313" key="2">
    <source>
        <dbReference type="EMBL" id="OAD81553.1"/>
    </source>
</evidence>
<gene>
    <name evidence="2" type="ORF">PHYBLDRAFT_73443</name>
</gene>
<dbReference type="AlphaFoldDB" id="A0A162VBT7"/>
<keyword evidence="1" id="KW-1133">Transmembrane helix</keyword>
<protein>
    <submittedName>
        <fullName evidence="2">Uncharacterized protein</fullName>
    </submittedName>
</protein>
<reference evidence="3" key="1">
    <citation type="submission" date="2015-06" db="EMBL/GenBank/DDBJ databases">
        <title>Expansion of signal transduction pathways in fungi by whole-genome duplication.</title>
        <authorList>
            <consortium name="DOE Joint Genome Institute"/>
            <person name="Corrochano L.M."/>
            <person name="Kuo A."/>
            <person name="Marcet-Houben M."/>
            <person name="Polaino S."/>
            <person name="Salamov A."/>
            <person name="Villalobos J.M."/>
            <person name="Alvarez M.I."/>
            <person name="Avalos J."/>
            <person name="Benito E.P."/>
            <person name="Benoit I."/>
            <person name="Burger G."/>
            <person name="Camino L.P."/>
            <person name="Canovas D."/>
            <person name="Cerda-Olmedo E."/>
            <person name="Cheng J.-F."/>
            <person name="Dominguez A."/>
            <person name="Elias M."/>
            <person name="Eslava A.P."/>
            <person name="Glaser F."/>
            <person name="Grimwood J."/>
            <person name="Gutierrez G."/>
            <person name="Heitman J."/>
            <person name="Henrissat B."/>
            <person name="Iturriaga E.A."/>
            <person name="Lang B.F."/>
            <person name="Lavin J.L."/>
            <person name="Lee S."/>
            <person name="Li W."/>
            <person name="Lindquist E."/>
            <person name="Lopez-Garcia S."/>
            <person name="Luque E.M."/>
            <person name="Marcos A.T."/>
            <person name="Martin J."/>
            <person name="McCluskey K."/>
            <person name="Medina H.R."/>
            <person name="Miralles-Duran A."/>
            <person name="Miyazaki A."/>
            <person name="Munoz-Torres E."/>
            <person name="Oguiza J.A."/>
            <person name="Ohm R."/>
            <person name="Olmedo M."/>
            <person name="Orejas M."/>
            <person name="Ortiz-Castellanos L."/>
            <person name="Pisabarro A.G."/>
            <person name="Rodriguez-Romero J."/>
            <person name="Ruiz-Herrera J."/>
            <person name="Ruiz-Vazquez R."/>
            <person name="Sanz C."/>
            <person name="Schackwitz W."/>
            <person name="Schmutz J."/>
            <person name="Shahriari M."/>
            <person name="Shelest E."/>
            <person name="Silva-Franco F."/>
            <person name="Soanes D."/>
            <person name="Syed K."/>
            <person name="Tagua V.G."/>
            <person name="Talbot N.J."/>
            <person name="Thon M."/>
            <person name="De vries R.P."/>
            <person name="Wiebenga A."/>
            <person name="Yadav J.S."/>
            <person name="Braun E.L."/>
            <person name="Baker S."/>
            <person name="Garre V."/>
            <person name="Horwitz B."/>
            <person name="Torres-Martinez S."/>
            <person name="Idnurm A."/>
            <person name="Herrera-Estrella A."/>
            <person name="Gabaldon T."/>
            <person name="Grigoriev I.V."/>
        </authorList>
    </citation>
    <scope>NUCLEOTIDE SEQUENCE [LARGE SCALE GENOMIC DNA]</scope>
    <source>
        <strain evidence="3">NRRL 1555(-)</strain>
    </source>
</reference>
<feature type="transmembrane region" description="Helical" evidence="1">
    <location>
        <begin position="29"/>
        <end position="47"/>
    </location>
</feature>
<keyword evidence="1" id="KW-0812">Transmembrane</keyword>
<dbReference type="VEuPathDB" id="FungiDB:PHYBLDRAFT_73443"/>
<proteinExistence type="predicted"/>